<feature type="domain" description="Beta-lactamase-related" evidence="1">
    <location>
        <begin position="27"/>
        <end position="409"/>
    </location>
</feature>
<dbReference type="Gene3D" id="3.40.710.10">
    <property type="entry name" value="DD-peptidase/beta-lactamase superfamily"/>
    <property type="match status" value="1"/>
</dbReference>
<dbReference type="Proteomes" id="UP000245639">
    <property type="component" value="Unassembled WGS sequence"/>
</dbReference>
<reference evidence="2 3" key="1">
    <citation type="submission" date="2018-04" db="EMBL/GenBank/DDBJ databases">
        <title>Genomic Encyclopedia of Type Strains, Phase IV (KMG-IV): sequencing the most valuable type-strain genomes for metagenomic binning, comparative biology and taxonomic classification.</title>
        <authorList>
            <person name="Goeker M."/>
        </authorList>
    </citation>
    <scope>NUCLEOTIDE SEQUENCE [LARGE SCALE GENOMIC DNA]</scope>
    <source>
        <strain evidence="2 3">DSM 45771</strain>
    </source>
</reference>
<organism evidence="2 3">
    <name type="scientific">Actinomycetospora cinnamomea</name>
    <dbReference type="NCBI Taxonomy" id="663609"/>
    <lineage>
        <taxon>Bacteria</taxon>
        <taxon>Bacillati</taxon>
        <taxon>Actinomycetota</taxon>
        <taxon>Actinomycetes</taxon>
        <taxon>Pseudonocardiales</taxon>
        <taxon>Pseudonocardiaceae</taxon>
        <taxon>Actinomycetospora</taxon>
    </lineage>
</organism>
<dbReference type="SUPFAM" id="SSF56601">
    <property type="entry name" value="beta-lactamase/transpeptidase-like"/>
    <property type="match status" value="1"/>
</dbReference>
<dbReference type="InterPro" id="IPR001466">
    <property type="entry name" value="Beta-lactam-related"/>
</dbReference>
<dbReference type="AlphaFoldDB" id="A0A2U1FCU1"/>
<dbReference type="PANTHER" id="PTHR43283">
    <property type="entry name" value="BETA-LACTAMASE-RELATED"/>
    <property type="match status" value="1"/>
</dbReference>
<gene>
    <name evidence="2" type="ORF">C8D89_10580</name>
</gene>
<proteinExistence type="predicted"/>
<dbReference type="InterPro" id="IPR050789">
    <property type="entry name" value="Diverse_Enzym_Activities"/>
</dbReference>
<evidence type="ECO:0000313" key="2">
    <source>
        <dbReference type="EMBL" id="PVZ10007.1"/>
    </source>
</evidence>
<sequence length="417" mass="45725">MRVMSSPLKVDADPEELGFDPARLARIDHHFARYVDDGRLAGWHTVVARDGRVVHSSVAGYRDAEAGLPVTDDTRWRIYSMTKPITSVAAMILWEQGRFELTDPISRWLPEFAEPRVYVKGSSTKPLLEAATEPIRVWHLLTHTAGLTYGFHHAHPVDELYRAAGFEWAAPAGIDLAGCVEAWARMPLVFQPGTEWNYSHATDVLGRLIEVVSGQRLDAFLDEHVLGPLGMTATRFVVDDPDRLATLYVANPATGRYLSAEAAGMGSMGRDALEDTWLSGGGGLVSTAADYHRFTQMLLGRGEVDGVRILGSRTVDYMAQNHLPGGADLEQVGRPLFAEMPFHGVGFGLGVATVIDPVRYRTVSSRGELSWGGAASTAFWVDPAERITAMFFTQLLPSSAHPIRTQLRGLVYQALVD</sequence>
<comment type="caution">
    <text evidence="2">The sequence shown here is derived from an EMBL/GenBank/DDBJ whole genome shotgun (WGS) entry which is preliminary data.</text>
</comment>
<dbReference type="PANTHER" id="PTHR43283:SF3">
    <property type="entry name" value="BETA-LACTAMASE FAMILY PROTEIN (AFU_ORTHOLOGUE AFUA_5G07500)"/>
    <property type="match status" value="1"/>
</dbReference>
<accession>A0A2U1FCU1</accession>
<protein>
    <submittedName>
        <fullName evidence="2">CubicO group peptidase (Beta-lactamase class C family)</fullName>
    </submittedName>
</protein>
<dbReference type="Pfam" id="PF00144">
    <property type="entry name" value="Beta-lactamase"/>
    <property type="match status" value="1"/>
</dbReference>
<name>A0A2U1FCU1_9PSEU</name>
<dbReference type="EMBL" id="QEKW01000005">
    <property type="protein sequence ID" value="PVZ10007.1"/>
    <property type="molecule type" value="Genomic_DNA"/>
</dbReference>
<dbReference type="InterPro" id="IPR012338">
    <property type="entry name" value="Beta-lactam/transpept-like"/>
</dbReference>
<evidence type="ECO:0000313" key="3">
    <source>
        <dbReference type="Proteomes" id="UP000245639"/>
    </source>
</evidence>
<evidence type="ECO:0000259" key="1">
    <source>
        <dbReference type="Pfam" id="PF00144"/>
    </source>
</evidence>
<keyword evidence="3" id="KW-1185">Reference proteome</keyword>